<evidence type="ECO:0000313" key="1">
    <source>
        <dbReference type="EMBL" id="MYL21652.1"/>
    </source>
</evidence>
<sequence length="95" mass="11127">MEGLKLFHTYTRKEVHDLFDPESNFLPSRGAWGLHGIIKLPIPNDFVFFVTLGHSEGTYEFNENIEDTGKLNWQSQPKQKLSHLCFAREKYIIMQ</sequence>
<evidence type="ECO:0000313" key="2">
    <source>
        <dbReference type="Proteomes" id="UP000460949"/>
    </source>
</evidence>
<dbReference type="RefSeq" id="WP_160839528.1">
    <property type="nucleotide sequence ID" value="NZ_WMET01000005.1"/>
</dbReference>
<reference evidence="1 2" key="1">
    <citation type="submission" date="2019-11" db="EMBL/GenBank/DDBJ databases">
        <title>Genome sequences of 17 halophilic strains isolated from different environments.</title>
        <authorList>
            <person name="Furrow R.E."/>
        </authorList>
    </citation>
    <scope>NUCLEOTIDE SEQUENCE [LARGE SCALE GENOMIC DNA]</scope>
    <source>
        <strain evidence="1 2">22511_23_Filter</strain>
    </source>
</reference>
<dbReference type="EMBL" id="WMET01000005">
    <property type="protein sequence ID" value="MYL21652.1"/>
    <property type="molecule type" value="Genomic_DNA"/>
</dbReference>
<proteinExistence type="predicted"/>
<gene>
    <name evidence="1" type="ORF">GLW04_17240</name>
</gene>
<comment type="caution">
    <text evidence="1">The sequence shown here is derived from an EMBL/GenBank/DDBJ whole genome shotgun (WGS) entry which is preliminary data.</text>
</comment>
<dbReference type="Proteomes" id="UP000460949">
    <property type="component" value="Unassembled WGS sequence"/>
</dbReference>
<accession>A0A845DZ99</accession>
<name>A0A845DZ99_9BACI</name>
<organism evidence="1 2">
    <name type="scientific">Halobacillus litoralis</name>
    <dbReference type="NCBI Taxonomy" id="45668"/>
    <lineage>
        <taxon>Bacteria</taxon>
        <taxon>Bacillati</taxon>
        <taxon>Bacillota</taxon>
        <taxon>Bacilli</taxon>
        <taxon>Bacillales</taxon>
        <taxon>Bacillaceae</taxon>
        <taxon>Halobacillus</taxon>
    </lineage>
</organism>
<dbReference type="AlphaFoldDB" id="A0A845DZ99"/>
<protein>
    <submittedName>
        <fullName evidence="1">Uncharacterized protein</fullName>
    </submittedName>
</protein>